<name>A0A3C1KNL8_9GAMM</name>
<reference evidence="15 16" key="1">
    <citation type="journal article" date="2018" name="Nat. Biotechnol.">
        <title>A standardized bacterial taxonomy based on genome phylogeny substantially revises the tree of life.</title>
        <authorList>
            <person name="Parks D.H."/>
            <person name="Chuvochina M."/>
            <person name="Waite D.W."/>
            <person name="Rinke C."/>
            <person name="Skarshewski A."/>
            <person name="Chaumeil P.A."/>
            <person name="Hugenholtz P."/>
        </authorList>
    </citation>
    <scope>NUCLEOTIDE SEQUENCE [LARGE SCALE GENOMIC DNA]</scope>
    <source>
        <strain evidence="15">UBA9158</strain>
    </source>
</reference>
<proteinExistence type="inferred from homology"/>
<dbReference type="PROSITE" id="PS01136">
    <property type="entry name" value="UPF0034"/>
    <property type="match status" value="1"/>
</dbReference>
<dbReference type="GO" id="GO:0102264">
    <property type="term" value="F:tRNA-dihydrouridine20 synthase activity"/>
    <property type="evidence" value="ECO:0007669"/>
    <property type="project" value="UniProtKB-EC"/>
</dbReference>
<keyword evidence="5 10" id="KW-0819">tRNA processing</keyword>
<evidence type="ECO:0000313" key="16">
    <source>
        <dbReference type="Proteomes" id="UP000259273"/>
    </source>
</evidence>
<sequence>MTVNAHRFCIAPMMDWSDRHCRYFWRLLSKQARLYTEMVTTGALIHGDRQRFLGFSPVESPVALQLGGSEPADLARCAAWAADWGYDEVNLNCGCPSDRVQSGAFGAALMAQPARVAQCIAAMRDACDLPVTLKHRIGIDDMESYQQLLDFIGPSASAGCRVFIVHARKAWLQGLSPKENREIPPLNYPWVYQLKRDLPQLTIVINGGITSLEASAEHLQHVDGVMLGRAAYHDPWLLANADSALFGAANPLADKHDAIVQMLPYVEQELQRGTALNHITRHLLGLYQGVPGARQFRRHLSENAHRKGAGVTVLEDALNKVRQYETDPTCTAETACG</sequence>
<organism evidence="15 16">
    <name type="scientific">Haliea salexigens</name>
    <dbReference type="NCBI Taxonomy" id="287487"/>
    <lineage>
        <taxon>Bacteria</taxon>
        <taxon>Pseudomonadati</taxon>
        <taxon>Pseudomonadota</taxon>
        <taxon>Gammaproteobacteria</taxon>
        <taxon>Cellvibrionales</taxon>
        <taxon>Halieaceae</taxon>
        <taxon>Haliea</taxon>
    </lineage>
</organism>
<feature type="site" description="Interacts with tRNA; defines subfamily-specific binding signature" evidence="10">
    <location>
        <position position="297"/>
    </location>
</feature>
<evidence type="ECO:0000256" key="11">
    <source>
        <dbReference type="PIRNR" id="PIRNR006621"/>
    </source>
</evidence>
<evidence type="ECO:0000256" key="9">
    <source>
        <dbReference type="ARBA" id="ARBA00058013"/>
    </source>
</evidence>
<evidence type="ECO:0000256" key="10">
    <source>
        <dbReference type="HAMAP-Rule" id="MF_02041"/>
    </source>
</evidence>
<evidence type="ECO:0000313" key="15">
    <source>
        <dbReference type="EMBL" id="HAN27826.1"/>
    </source>
</evidence>
<dbReference type="SUPFAM" id="SSF51395">
    <property type="entry name" value="FMN-linked oxidoreductases"/>
    <property type="match status" value="1"/>
</dbReference>
<keyword evidence="6 10" id="KW-0521">NADP</keyword>
<dbReference type="HAMAP" id="MF_02041">
    <property type="entry name" value="DusA_subfam"/>
    <property type="match status" value="1"/>
</dbReference>
<comment type="similarity">
    <text evidence="10">Belongs to the Dus family. DusA subfamily.</text>
</comment>
<dbReference type="GO" id="GO:0050660">
    <property type="term" value="F:flavin adenine dinucleotide binding"/>
    <property type="evidence" value="ECO:0007669"/>
    <property type="project" value="InterPro"/>
</dbReference>
<dbReference type="InterPro" id="IPR035587">
    <property type="entry name" value="DUS-like_FMN-bd"/>
</dbReference>
<dbReference type="PANTHER" id="PTHR42907:SF1">
    <property type="entry name" value="FMN-LINKED OXIDOREDUCTASES SUPERFAMILY PROTEIN"/>
    <property type="match status" value="1"/>
</dbReference>
<dbReference type="NCBIfam" id="NF008774">
    <property type="entry name" value="PRK11815.1"/>
    <property type="match status" value="1"/>
</dbReference>
<dbReference type="Proteomes" id="UP000259273">
    <property type="component" value="Unassembled WGS sequence"/>
</dbReference>
<accession>A0A3C1KNL8</accession>
<dbReference type="GO" id="GO:0010181">
    <property type="term" value="F:FMN binding"/>
    <property type="evidence" value="ECO:0007669"/>
    <property type="project" value="UniProtKB-UniRule"/>
</dbReference>
<feature type="binding site" evidence="10 13">
    <location>
        <position position="134"/>
    </location>
    <ligand>
        <name>FMN</name>
        <dbReference type="ChEBI" id="CHEBI:58210"/>
    </ligand>
</feature>
<dbReference type="CDD" id="cd02801">
    <property type="entry name" value="DUS_like_FMN"/>
    <property type="match status" value="1"/>
</dbReference>
<dbReference type="InterPro" id="IPR001269">
    <property type="entry name" value="DUS_fam"/>
</dbReference>
<evidence type="ECO:0000256" key="8">
    <source>
        <dbReference type="ARBA" id="ARBA00023002"/>
    </source>
</evidence>
<evidence type="ECO:0000259" key="14">
    <source>
        <dbReference type="Pfam" id="PF01207"/>
    </source>
</evidence>
<feature type="site" description="Interacts with tRNA" evidence="10">
    <location>
        <position position="181"/>
    </location>
</feature>
<evidence type="ECO:0000256" key="2">
    <source>
        <dbReference type="ARBA" id="ARBA00022555"/>
    </source>
</evidence>
<keyword evidence="8 10" id="KW-0560">Oxidoreductase</keyword>
<dbReference type="EC" id="1.3.1.91" evidence="10"/>
<evidence type="ECO:0000256" key="5">
    <source>
        <dbReference type="ARBA" id="ARBA00022694"/>
    </source>
</evidence>
<comment type="catalytic activity">
    <reaction evidence="10">
        <text>5,6-dihydrouridine(20a) in tRNA + NAD(+) = uridine(20a) in tRNA + NADH + H(+)</text>
        <dbReference type="Rhea" id="RHEA:53348"/>
        <dbReference type="Rhea" id="RHEA-COMP:13535"/>
        <dbReference type="Rhea" id="RHEA-COMP:13536"/>
        <dbReference type="ChEBI" id="CHEBI:15378"/>
        <dbReference type="ChEBI" id="CHEBI:57540"/>
        <dbReference type="ChEBI" id="CHEBI:57945"/>
        <dbReference type="ChEBI" id="CHEBI:65315"/>
        <dbReference type="ChEBI" id="CHEBI:74443"/>
    </reaction>
</comment>
<dbReference type="Pfam" id="PF01207">
    <property type="entry name" value="Dus"/>
    <property type="match status" value="1"/>
</dbReference>
<comment type="cofactor">
    <cofactor evidence="1 10 11 13">
        <name>FMN</name>
        <dbReference type="ChEBI" id="CHEBI:58210"/>
    </cofactor>
</comment>
<dbReference type="PANTHER" id="PTHR42907">
    <property type="entry name" value="FMN-LINKED OXIDOREDUCTASES SUPERFAMILY PROTEIN"/>
    <property type="match status" value="1"/>
</dbReference>
<dbReference type="GO" id="GO:0000049">
    <property type="term" value="F:tRNA binding"/>
    <property type="evidence" value="ECO:0007669"/>
    <property type="project" value="UniProtKB-UniRule"/>
</dbReference>
<dbReference type="InterPro" id="IPR004653">
    <property type="entry name" value="DusA"/>
</dbReference>
<keyword evidence="4 10" id="KW-0288">FMN</keyword>
<dbReference type="Gene3D" id="3.20.20.70">
    <property type="entry name" value="Aldolase class I"/>
    <property type="match status" value="1"/>
</dbReference>
<dbReference type="InterPro" id="IPR013785">
    <property type="entry name" value="Aldolase_TIM"/>
</dbReference>
<evidence type="ECO:0000256" key="12">
    <source>
        <dbReference type="PIRSR" id="PIRSR006621-1"/>
    </source>
</evidence>
<dbReference type="GO" id="GO:0102266">
    <property type="term" value="F:tRNA-dihydrouridine20a synthase activity"/>
    <property type="evidence" value="ECO:0007669"/>
    <property type="project" value="RHEA"/>
</dbReference>
<feature type="active site" description="Proton donor" evidence="10 12">
    <location>
        <position position="95"/>
    </location>
</feature>
<evidence type="ECO:0000256" key="1">
    <source>
        <dbReference type="ARBA" id="ARBA00001917"/>
    </source>
</evidence>
<dbReference type="FunFam" id="3.20.20.70:FF:000083">
    <property type="entry name" value="tRNA-dihydrouridine(20/20a) synthase"/>
    <property type="match status" value="1"/>
</dbReference>
<feature type="site" description="Interacts with tRNA" evidence="10">
    <location>
        <position position="92"/>
    </location>
</feature>
<gene>
    <name evidence="10" type="primary">dusA</name>
    <name evidence="15" type="ORF">DCP75_08930</name>
</gene>
<dbReference type="EMBL" id="DMND01000123">
    <property type="protein sequence ID" value="HAN27826.1"/>
    <property type="molecule type" value="Genomic_DNA"/>
</dbReference>
<evidence type="ECO:0000256" key="13">
    <source>
        <dbReference type="PIRSR" id="PIRSR006621-2"/>
    </source>
</evidence>
<comment type="caution">
    <text evidence="15">The sequence shown here is derived from an EMBL/GenBank/DDBJ whole genome shotgun (WGS) entry which is preliminary data.</text>
</comment>
<keyword evidence="7 10" id="KW-0694">RNA-binding</keyword>
<protein>
    <recommendedName>
        <fullName evidence="10">tRNA-dihydrouridine(20/20a) synthase</fullName>
        <ecNumber evidence="10">1.3.1.91</ecNumber>
    </recommendedName>
    <alternativeName>
        <fullName evidence="10">U20-specific dihydrouridine synthase</fullName>
        <shortName evidence="10">U20-specific Dus</shortName>
    </alternativeName>
    <alternativeName>
        <fullName evidence="10">tRNA-dihydrouridine synthase A</fullName>
    </alternativeName>
</protein>
<comment type="catalytic activity">
    <reaction evidence="10">
        <text>5,6-dihydrouridine(20) in tRNA + NAD(+) = uridine(20) in tRNA + NADH + H(+)</text>
        <dbReference type="Rhea" id="RHEA:53340"/>
        <dbReference type="Rhea" id="RHEA-COMP:13533"/>
        <dbReference type="Rhea" id="RHEA-COMP:13534"/>
        <dbReference type="ChEBI" id="CHEBI:15378"/>
        <dbReference type="ChEBI" id="CHEBI:57540"/>
        <dbReference type="ChEBI" id="CHEBI:57945"/>
        <dbReference type="ChEBI" id="CHEBI:65315"/>
        <dbReference type="ChEBI" id="CHEBI:74443"/>
        <dbReference type="EC" id="1.3.1.91"/>
    </reaction>
</comment>
<keyword evidence="3 10" id="KW-0285">Flavoprotein</keyword>
<feature type="binding site" evidence="10 13">
    <location>
        <position position="166"/>
    </location>
    <ligand>
        <name>FMN</name>
        <dbReference type="ChEBI" id="CHEBI:58210"/>
    </ligand>
</feature>
<dbReference type="Gene3D" id="1.20.120.1460">
    <property type="match status" value="1"/>
</dbReference>
<comment type="function">
    <text evidence="9 10">Catalyzes the synthesis of 5,6-dihydrouridine (D), a modified base found in the D-loop of most tRNAs, via the reduction of the C5-C6 double bond in target uridines. Specifically modifies U20 and U20a in tRNAs.</text>
</comment>
<dbReference type="PIRSF" id="PIRSF006621">
    <property type="entry name" value="Dus"/>
    <property type="match status" value="1"/>
</dbReference>
<feature type="site" description="Interacts with tRNA; defines subfamily-specific binding signature" evidence="10">
    <location>
        <position position="178"/>
    </location>
</feature>
<dbReference type="STRING" id="1121937.GCA_000423125_01185"/>
<evidence type="ECO:0000256" key="4">
    <source>
        <dbReference type="ARBA" id="ARBA00022643"/>
    </source>
</evidence>
<comment type="catalytic activity">
    <reaction evidence="10">
        <text>5,6-dihydrouridine(20a) in tRNA + NADP(+) = uridine(20a) in tRNA + NADPH + H(+)</text>
        <dbReference type="Rhea" id="RHEA:53344"/>
        <dbReference type="Rhea" id="RHEA-COMP:13535"/>
        <dbReference type="Rhea" id="RHEA-COMP:13536"/>
        <dbReference type="ChEBI" id="CHEBI:15378"/>
        <dbReference type="ChEBI" id="CHEBI:57783"/>
        <dbReference type="ChEBI" id="CHEBI:58349"/>
        <dbReference type="ChEBI" id="CHEBI:65315"/>
        <dbReference type="ChEBI" id="CHEBI:74443"/>
    </reaction>
</comment>
<comment type="similarity">
    <text evidence="11">Belongs to the dus family.</text>
</comment>
<feature type="domain" description="DUS-like FMN-binding" evidence="14">
    <location>
        <begin position="10"/>
        <end position="320"/>
    </location>
</feature>
<feature type="binding site" evidence="10 13">
    <location>
        <position position="65"/>
    </location>
    <ligand>
        <name>FMN</name>
        <dbReference type="ChEBI" id="CHEBI:58210"/>
    </ligand>
</feature>
<keyword evidence="2 10" id="KW-0820">tRNA-binding</keyword>
<comment type="catalytic activity">
    <reaction evidence="10">
        <text>5,6-dihydrouridine(20) in tRNA + NADP(+) = uridine(20) in tRNA + NADPH + H(+)</text>
        <dbReference type="Rhea" id="RHEA:53336"/>
        <dbReference type="Rhea" id="RHEA-COMP:13533"/>
        <dbReference type="Rhea" id="RHEA-COMP:13534"/>
        <dbReference type="ChEBI" id="CHEBI:15378"/>
        <dbReference type="ChEBI" id="CHEBI:57783"/>
        <dbReference type="ChEBI" id="CHEBI:58349"/>
        <dbReference type="ChEBI" id="CHEBI:65315"/>
        <dbReference type="ChEBI" id="CHEBI:74443"/>
        <dbReference type="EC" id="1.3.1.91"/>
    </reaction>
</comment>
<feature type="site" description="Interacts with tRNA; defines subfamily-specific binding signature" evidence="10">
    <location>
        <position position="294"/>
    </location>
</feature>
<dbReference type="AlphaFoldDB" id="A0A3C1KNL8"/>
<evidence type="ECO:0000256" key="7">
    <source>
        <dbReference type="ARBA" id="ARBA00022884"/>
    </source>
</evidence>
<dbReference type="InterPro" id="IPR018517">
    <property type="entry name" value="tRNA_hU_synthase_CS"/>
</dbReference>
<evidence type="ECO:0000256" key="3">
    <source>
        <dbReference type="ARBA" id="ARBA00022630"/>
    </source>
</evidence>
<keyword evidence="13" id="KW-0547">Nucleotide-binding</keyword>
<feature type="binding site" evidence="10 13">
    <location>
        <begin position="12"/>
        <end position="14"/>
    </location>
    <ligand>
        <name>FMN</name>
        <dbReference type="ChEBI" id="CHEBI:58210"/>
    </ligand>
</feature>
<feature type="binding site" evidence="10 13">
    <location>
        <begin position="228"/>
        <end position="229"/>
    </location>
    <ligand>
        <name>FMN</name>
        <dbReference type="ChEBI" id="CHEBI:58210"/>
    </ligand>
</feature>
<dbReference type="NCBIfam" id="TIGR00742">
    <property type="entry name" value="yjbN"/>
    <property type="match status" value="1"/>
</dbReference>
<evidence type="ECO:0000256" key="6">
    <source>
        <dbReference type="ARBA" id="ARBA00022857"/>
    </source>
</evidence>
<feature type="binding site" evidence="10 13">
    <location>
        <begin position="206"/>
        <end position="208"/>
    </location>
    <ligand>
        <name>FMN</name>
        <dbReference type="ChEBI" id="CHEBI:58210"/>
    </ligand>
</feature>